<evidence type="ECO:0000313" key="3">
    <source>
        <dbReference type="EMBL" id="RYR21625.1"/>
    </source>
</evidence>
<feature type="compositionally biased region" description="Basic and acidic residues" evidence="1">
    <location>
        <begin position="15"/>
        <end position="40"/>
    </location>
</feature>
<feature type="domain" description="DUF4283" evidence="2">
    <location>
        <begin position="64"/>
        <end position="129"/>
    </location>
</feature>
<comment type="caution">
    <text evidence="3">The sequence shown here is derived from an EMBL/GenBank/DDBJ whole genome shotgun (WGS) entry which is preliminary data.</text>
</comment>
<dbReference type="Pfam" id="PF14111">
    <property type="entry name" value="DUF4283"/>
    <property type="match status" value="1"/>
</dbReference>
<keyword evidence="4" id="KW-1185">Reference proteome</keyword>
<gene>
    <name evidence="3" type="ORF">Ahy_B03g066932</name>
</gene>
<dbReference type="Proteomes" id="UP000289738">
    <property type="component" value="Chromosome B03"/>
</dbReference>
<dbReference type="InterPro" id="IPR025558">
    <property type="entry name" value="DUF4283"/>
</dbReference>
<organism evidence="3 4">
    <name type="scientific">Arachis hypogaea</name>
    <name type="common">Peanut</name>
    <dbReference type="NCBI Taxonomy" id="3818"/>
    <lineage>
        <taxon>Eukaryota</taxon>
        <taxon>Viridiplantae</taxon>
        <taxon>Streptophyta</taxon>
        <taxon>Embryophyta</taxon>
        <taxon>Tracheophyta</taxon>
        <taxon>Spermatophyta</taxon>
        <taxon>Magnoliopsida</taxon>
        <taxon>eudicotyledons</taxon>
        <taxon>Gunneridae</taxon>
        <taxon>Pentapetalae</taxon>
        <taxon>rosids</taxon>
        <taxon>fabids</taxon>
        <taxon>Fabales</taxon>
        <taxon>Fabaceae</taxon>
        <taxon>Papilionoideae</taxon>
        <taxon>50 kb inversion clade</taxon>
        <taxon>dalbergioids sensu lato</taxon>
        <taxon>Dalbergieae</taxon>
        <taxon>Pterocarpus clade</taxon>
        <taxon>Arachis</taxon>
    </lineage>
</organism>
<dbReference type="STRING" id="3818.A0A445A5J9"/>
<accession>A0A445A5J9</accession>
<reference evidence="3 4" key="1">
    <citation type="submission" date="2019-01" db="EMBL/GenBank/DDBJ databases">
        <title>Sequencing of cultivated peanut Arachis hypogaea provides insights into genome evolution and oil improvement.</title>
        <authorList>
            <person name="Chen X."/>
        </authorList>
    </citation>
    <scope>NUCLEOTIDE SEQUENCE [LARGE SCALE GENOMIC DNA]</scope>
    <source>
        <strain evidence="4">cv. Fuhuasheng</strain>
        <tissue evidence="3">Leaves</tissue>
    </source>
</reference>
<evidence type="ECO:0000256" key="1">
    <source>
        <dbReference type="SAM" id="MobiDB-lite"/>
    </source>
</evidence>
<protein>
    <recommendedName>
        <fullName evidence="2">DUF4283 domain-containing protein</fullName>
    </recommendedName>
</protein>
<name>A0A445A5J9_ARAHY</name>
<dbReference type="AlphaFoldDB" id="A0A445A5J9"/>
<sequence length="141" mass="16179">MEEDDSFSESEEELTEKSNREREVNGKQNKARDDKDQESSIRVEKVAGIYNIVINEASMKSLRNTWWECLIVKLLGRRISLAVLTRKLEALWSKMGSIDVIDIGNNFFIVRFLSQEDLDFALTGGPWKIFLSLSLHSLLAI</sequence>
<feature type="region of interest" description="Disordered" evidence="1">
    <location>
        <begin position="1"/>
        <end position="40"/>
    </location>
</feature>
<proteinExistence type="predicted"/>
<dbReference type="EMBL" id="SDMP01000013">
    <property type="protein sequence ID" value="RYR21625.1"/>
    <property type="molecule type" value="Genomic_DNA"/>
</dbReference>
<evidence type="ECO:0000259" key="2">
    <source>
        <dbReference type="Pfam" id="PF14111"/>
    </source>
</evidence>
<feature type="compositionally biased region" description="Acidic residues" evidence="1">
    <location>
        <begin position="1"/>
        <end position="14"/>
    </location>
</feature>
<evidence type="ECO:0000313" key="4">
    <source>
        <dbReference type="Proteomes" id="UP000289738"/>
    </source>
</evidence>